<dbReference type="PRINTS" id="PR01217">
    <property type="entry name" value="PRICHEXTENSN"/>
</dbReference>
<evidence type="ECO:0000256" key="7">
    <source>
        <dbReference type="ARBA" id="ARBA00022741"/>
    </source>
</evidence>
<feature type="compositionally biased region" description="Pro residues" evidence="15">
    <location>
        <begin position="1"/>
        <end position="15"/>
    </location>
</feature>
<dbReference type="GO" id="GO:0005886">
    <property type="term" value="C:plasma membrane"/>
    <property type="evidence" value="ECO:0007669"/>
    <property type="project" value="UniProtKB-SubCell"/>
</dbReference>
<feature type="compositionally biased region" description="Low complexity" evidence="15">
    <location>
        <begin position="183"/>
        <end position="199"/>
    </location>
</feature>
<dbReference type="GO" id="GO:0004674">
    <property type="term" value="F:protein serine/threonine kinase activity"/>
    <property type="evidence" value="ECO:0007669"/>
    <property type="project" value="UniProtKB-KW"/>
</dbReference>
<keyword evidence="10 16" id="KW-1133">Transmembrane helix</keyword>
<keyword evidence="8 18" id="KW-0418">Kinase</keyword>
<dbReference type="SMART" id="SM00220">
    <property type="entry name" value="S_TKc"/>
    <property type="match status" value="1"/>
</dbReference>
<evidence type="ECO:0000256" key="2">
    <source>
        <dbReference type="ARBA" id="ARBA00012513"/>
    </source>
</evidence>
<dbReference type="PROSITE" id="PS50011">
    <property type="entry name" value="PROTEIN_KINASE_DOM"/>
    <property type="match status" value="1"/>
</dbReference>
<dbReference type="Pfam" id="PF07714">
    <property type="entry name" value="PK_Tyr_Ser-Thr"/>
    <property type="match status" value="1"/>
</dbReference>
<evidence type="ECO:0000256" key="16">
    <source>
        <dbReference type="SAM" id="Phobius"/>
    </source>
</evidence>
<feature type="region of interest" description="Disordered" evidence="15">
    <location>
        <begin position="1"/>
        <end position="20"/>
    </location>
</feature>
<keyword evidence="11 16" id="KW-0472">Membrane</keyword>
<evidence type="ECO:0000313" key="18">
    <source>
        <dbReference type="EMBL" id="KAF7817142.1"/>
    </source>
</evidence>
<dbReference type="InterPro" id="IPR000719">
    <property type="entry name" value="Prot_kinase_dom"/>
</dbReference>
<feature type="domain" description="Protein kinase" evidence="17">
    <location>
        <begin position="354"/>
        <end position="659"/>
    </location>
</feature>
<evidence type="ECO:0000256" key="6">
    <source>
        <dbReference type="ARBA" id="ARBA00022692"/>
    </source>
</evidence>
<comment type="catalytic activity">
    <reaction evidence="12">
        <text>L-threonyl-[protein] + ATP = O-phospho-L-threonyl-[protein] + ADP + H(+)</text>
        <dbReference type="Rhea" id="RHEA:46608"/>
        <dbReference type="Rhea" id="RHEA-COMP:11060"/>
        <dbReference type="Rhea" id="RHEA-COMP:11605"/>
        <dbReference type="ChEBI" id="CHEBI:15378"/>
        <dbReference type="ChEBI" id="CHEBI:30013"/>
        <dbReference type="ChEBI" id="CHEBI:30616"/>
        <dbReference type="ChEBI" id="CHEBI:61977"/>
        <dbReference type="ChEBI" id="CHEBI:456216"/>
        <dbReference type="EC" id="2.7.11.1"/>
    </reaction>
</comment>
<evidence type="ECO:0000259" key="17">
    <source>
        <dbReference type="PROSITE" id="PS50011"/>
    </source>
</evidence>
<feature type="compositionally biased region" description="Low complexity" evidence="15">
    <location>
        <begin position="62"/>
        <end position="83"/>
    </location>
</feature>
<feature type="region of interest" description="Disordered" evidence="15">
    <location>
        <begin position="31"/>
        <end position="149"/>
    </location>
</feature>
<evidence type="ECO:0000256" key="3">
    <source>
        <dbReference type="ARBA" id="ARBA00022475"/>
    </source>
</evidence>
<evidence type="ECO:0000256" key="14">
    <source>
        <dbReference type="PROSITE-ProRule" id="PRU10141"/>
    </source>
</evidence>
<dbReference type="Gene3D" id="3.30.200.20">
    <property type="entry name" value="Phosphorylase Kinase, domain 1"/>
    <property type="match status" value="1"/>
</dbReference>
<comment type="caution">
    <text evidence="18">The sequence shown here is derived from an EMBL/GenBank/DDBJ whole genome shotgun (WGS) entry which is preliminary data.</text>
</comment>
<evidence type="ECO:0000313" key="19">
    <source>
        <dbReference type="Proteomes" id="UP000634136"/>
    </source>
</evidence>
<dbReference type="Gene3D" id="1.10.510.10">
    <property type="entry name" value="Transferase(Phosphotransferase) domain 1"/>
    <property type="match status" value="1"/>
</dbReference>
<name>A0A834TA67_9FABA</name>
<feature type="region of interest" description="Disordered" evidence="15">
    <location>
        <begin position="731"/>
        <end position="750"/>
    </location>
</feature>
<evidence type="ECO:0000256" key="9">
    <source>
        <dbReference type="ARBA" id="ARBA00022840"/>
    </source>
</evidence>
<keyword evidence="4" id="KW-0723">Serine/threonine-protein kinase</keyword>
<dbReference type="EC" id="2.7.11.1" evidence="2"/>
<dbReference type="PANTHER" id="PTHR47982:SF22">
    <property type="entry name" value="PROLINE-RICH RECEPTOR-LIKE PROTEIN KINASE PERK14"/>
    <property type="match status" value="1"/>
</dbReference>
<reference evidence="18" key="1">
    <citation type="submission" date="2020-09" db="EMBL/GenBank/DDBJ databases">
        <title>Genome-Enabled Discovery of Anthraquinone Biosynthesis in Senna tora.</title>
        <authorList>
            <person name="Kang S.-H."/>
            <person name="Pandey R.P."/>
            <person name="Lee C.-M."/>
            <person name="Sim J.-S."/>
            <person name="Jeong J.-T."/>
            <person name="Choi B.-S."/>
            <person name="Jung M."/>
            <person name="Ginzburg D."/>
            <person name="Zhao K."/>
            <person name="Won S.Y."/>
            <person name="Oh T.-J."/>
            <person name="Yu Y."/>
            <person name="Kim N.-H."/>
            <person name="Lee O.R."/>
            <person name="Lee T.-H."/>
            <person name="Bashyal P."/>
            <person name="Kim T.-S."/>
            <person name="Lee W.-H."/>
            <person name="Kawkins C."/>
            <person name="Kim C.-K."/>
            <person name="Kim J.S."/>
            <person name="Ahn B.O."/>
            <person name="Rhee S.Y."/>
            <person name="Sohng J.K."/>
        </authorList>
    </citation>
    <scope>NUCLEOTIDE SEQUENCE</scope>
    <source>
        <tissue evidence="18">Leaf</tissue>
    </source>
</reference>
<dbReference type="InterPro" id="IPR047117">
    <property type="entry name" value="PERK1-13-like"/>
</dbReference>
<protein>
    <recommendedName>
        <fullName evidence="2">non-specific serine/threonine protein kinase</fullName>
        <ecNumber evidence="2">2.7.11.1</ecNumber>
    </recommendedName>
</protein>
<dbReference type="Proteomes" id="UP000634136">
    <property type="component" value="Unassembled WGS sequence"/>
</dbReference>
<comment type="catalytic activity">
    <reaction evidence="13">
        <text>L-seryl-[protein] + ATP = O-phospho-L-seryl-[protein] + ADP + H(+)</text>
        <dbReference type="Rhea" id="RHEA:17989"/>
        <dbReference type="Rhea" id="RHEA-COMP:9863"/>
        <dbReference type="Rhea" id="RHEA-COMP:11604"/>
        <dbReference type="ChEBI" id="CHEBI:15378"/>
        <dbReference type="ChEBI" id="CHEBI:29999"/>
        <dbReference type="ChEBI" id="CHEBI:30616"/>
        <dbReference type="ChEBI" id="CHEBI:83421"/>
        <dbReference type="ChEBI" id="CHEBI:456216"/>
        <dbReference type="EC" id="2.7.11.1"/>
    </reaction>
</comment>
<feature type="region of interest" description="Disordered" evidence="15">
    <location>
        <begin position="183"/>
        <end position="216"/>
    </location>
</feature>
<evidence type="ECO:0000256" key="8">
    <source>
        <dbReference type="ARBA" id="ARBA00022777"/>
    </source>
</evidence>
<gene>
    <name evidence="18" type="ORF">G2W53_031111</name>
</gene>
<dbReference type="InterPro" id="IPR008271">
    <property type="entry name" value="Ser/Thr_kinase_AS"/>
</dbReference>
<dbReference type="CDD" id="cd14066">
    <property type="entry name" value="STKc_IRAK"/>
    <property type="match status" value="1"/>
</dbReference>
<dbReference type="PANTHER" id="PTHR47982">
    <property type="entry name" value="PROLINE-RICH RECEPTOR-LIKE PROTEIN KINASE PERK4"/>
    <property type="match status" value="1"/>
</dbReference>
<evidence type="ECO:0000256" key="4">
    <source>
        <dbReference type="ARBA" id="ARBA00022527"/>
    </source>
</evidence>
<keyword evidence="7 14" id="KW-0547">Nucleotide-binding</keyword>
<dbReference type="InterPro" id="IPR017441">
    <property type="entry name" value="Protein_kinase_ATP_BS"/>
</dbReference>
<proteinExistence type="predicted"/>
<keyword evidence="5" id="KW-0808">Transferase</keyword>
<dbReference type="PROSITE" id="PS00107">
    <property type="entry name" value="PROTEIN_KINASE_ATP"/>
    <property type="match status" value="1"/>
</dbReference>
<keyword evidence="3" id="KW-1003">Cell membrane</keyword>
<dbReference type="AlphaFoldDB" id="A0A834TA67"/>
<evidence type="ECO:0000256" key="13">
    <source>
        <dbReference type="ARBA" id="ARBA00048679"/>
    </source>
</evidence>
<feature type="compositionally biased region" description="Pro residues" evidence="15">
    <location>
        <begin position="84"/>
        <end position="99"/>
    </location>
</feature>
<dbReference type="OrthoDB" id="4062651at2759"/>
<evidence type="ECO:0000256" key="10">
    <source>
        <dbReference type="ARBA" id="ARBA00022989"/>
    </source>
</evidence>
<sequence length="750" mass="80773">MPPLETNPTPSPLSAPSPLINSPSSSVLPVVFPMAPLPSTSASPVNSPATLVSPVSSPPSPHILLLPASSPPIMSQHDTTHPPLHSPPTSLLPPRPSPSPVVSSASQPPPFPFPFTSAPETRFFPPTVTSRPPSTPALPKPMSPVPQITSSPPPVIPFVTPFVSPPPSPLPIIPFTKPLPLSSSATPSNPSLPASASAPETQMPSSENSSVTPWGHLPPAPSAGVLPLAVEVEKPPAFNMSTGLGIGLVIGGAILFAFVLAIVSFLCVRRRHRRKKNLDLLQPSHSVGSKESHIIGVEANPMVTPYLREGGVGSCSVKSEHENPIPNHAPPSIGFGSVNGVFAYEELVVATSGFSEAKLLGQGGFGFVYKGVLPSGKEIAVKKLKSGSEQGDREFQAEVETISRVHHKHLVELVGYCVTTAERLLVYEFVPNDTLESHLHGEGKPIIEWATRIKIALGSARGLAYLHEDFKILYLCAQVVTIDSFNKTTILAGNPAIIHRDIKASNILLDFKFDAKVSDFGLAKIFPNTDSCVTHLTTRVETALAKTAEHFIPTRSIFFNRRRYLAPEYASSGKLTDKSDVYSFGVMLLELITGRPPITATESSRNQSLVDWARPLLAQALQDGVFSDLVDPRLQKNYREDEMARMITCAAACVHHSARLRPRMSQIVGALEGVVSLADFVEDIRTEYTKVYSWSGSSNYDANKYQEDIRNFNMALSSQKYSFSACSESTSAYGLHPSDSSSEDSNQIKR</sequence>
<dbReference type="Pfam" id="PF00069">
    <property type="entry name" value="Pkinase"/>
    <property type="match status" value="1"/>
</dbReference>
<evidence type="ECO:0000256" key="11">
    <source>
        <dbReference type="ARBA" id="ARBA00023136"/>
    </source>
</evidence>
<accession>A0A834TA67</accession>
<keyword evidence="19" id="KW-1185">Reference proteome</keyword>
<dbReference type="EMBL" id="JAAIUW010000009">
    <property type="protein sequence ID" value="KAF7817142.1"/>
    <property type="molecule type" value="Genomic_DNA"/>
</dbReference>
<dbReference type="PROSITE" id="PS00108">
    <property type="entry name" value="PROTEIN_KINASE_ST"/>
    <property type="match status" value="1"/>
</dbReference>
<feature type="transmembrane region" description="Helical" evidence="16">
    <location>
        <begin position="244"/>
        <end position="268"/>
    </location>
</feature>
<evidence type="ECO:0000256" key="15">
    <source>
        <dbReference type="SAM" id="MobiDB-lite"/>
    </source>
</evidence>
<dbReference type="SUPFAM" id="SSF56112">
    <property type="entry name" value="Protein kinase-like (PK-like)"/>
    <property type="match status" value="1"/>
</dbReference>
<evidence type="ECO:0000256" key="5">
    <source>
        <dbReference type="ARBA" id="ARBA00022679"/>
    </source>
</evidence>
<dbReference type="InterPro" id="IPR001245">
    <property type="entry name" value="Ser-Thr/Tyr_kinase_cat_dom"/>
</dbReference>
<keyword evidence="6 16" id="KW-0812">Transmembrane</keyword>
<evidence type="ECO:0000256" key="12">
    <source>
        <dbReference type="ARBA" id="ARBA00047899"/>
    </source>
</evidence>
<keyword evidence="9 14" id="KW-0067">ATP-binding</keyword>
<dbReference type="GO" id="GO:0005524">
    <property type="term" value="F:ATP binding"/>
    <property type="evidence" value="ECO:0007669"/>
    <property type="project" value="UniProtKB-UniRule"/>
</dbReference>
<evidence type="ECO:0000256" key="1">
    <source>
        <dbReference type="ARBA" id="ARBA00004162"/>
    </source>
</evidence>
<comment type="subcellular location">
    <subcellularLocation>
        <location evidence="1">Cell membrane</location>
        <topology evidence="1">Single-pass membrane protein</topology>
    </subcellularLocation>
</comment>
<keyword evidence="18" id="KW-0675">Receptor</keyword>
<feature type="compositionally biased region" description="Polar residues" evidence="15">
    <location>
        <begin position="200"/>
        <end position="212"/>
    </location>
</feature>
<feature type="compositionally biased region" description="Pro residues" evidence="15">
    <location>
        <begin position="133"/>
        <end position="144"/>
    </location>
</feature>
<feature type="binding site" evidence="14">
    <location>
        <position position="383"/>
    </location>
    <ligand>
        <name>ATP</name>
        <dbReference type="ChEBI" id="CHEBI:30616"/>
    </ligand>
</feature>
<dbReference type="InterPro" id="IPR011009">
    <property type="entry name" value="Kinase-like_dom_sf"/>
</dbReference>
<feature type="compositionally biased region" description="Low complexity" evidence="15">
    <location>
        <begin position="114"/>
        <end position="132"/>
    </location>
</feature>
<dbReference type="FunFam" id="3.30.200.20:FF:000212">
    <property type="entry name" value="Proline-rich receptor-like protein kinase PERK8"/>
    <property type="match status" value="1"/>
</dbReference>
<organism evidence="18 19">
    <name type="scientific">Senna tora</name>
    <dbReference type="NCBI Taxonomy" id="362788"/>
    <lineage>
        <taxon>Eukaryota</taxon>
        <taxon>Viridiplantae</taxon>
        <taxon>Streptophyta</taxon>
        <taxon>Embryophyta</taxon>
        <taxon>Tracheophyta</taxon>
        <taxon>Spermatophyta</taxon>
        <taxon>Magnoliopsida</taxon>
        <taxon>eudicotyledons</taxon>
        <taxon>Gunneridae</taxon>
        <taxon>Pentapetalae</taxon>
        <taxon>rosids</taxon>
        <taxon>fabids</taxon>
        <taxon>Fabales</taxon>
        <taxon>Fabaceae</taxon>
        <taxon>Caesalpinioideae</taxon>
        <taxon>Cassia clade</taxon>
        <taxon>Senna</taxon>
    </lineage>
</organism>